<accession>A0A0X8JID7</accession>
<comment type="similarity">
    <text evidence="2 8">Belongs to the diaminopimelate epimerase family.</text>
</comment>
<keyword evidence="11" id="KW-1185">Reference proteome</keyword>
<keyword evidence="5 8" id="KW-0457">Lysine biosynthesis</keyword>
<evidence type="ECO:0000313" key="11">
    <source>
        <dbReference type="Proteomes" id="UP000069241"/>
    </source>
</evidence>
<feature type="active site" description="Proton donor" evidence="8">
    <location>
        <position position="75"/>
    </location>
</feature>
<keyword evidence="4 8" id="KW-0028">Amino-acid biosynthesis</keyword>
<dbReference type="SUPFAM" id="SSF54506">
    <property type="entry name" value="Diaminopimelate epimerase-like"/>
    <property type="match status" value="2"/>
</dbReference>
<dbReference type="GO" id="GO:0009089">
    <property type="term" value="P:lysine biosynthetic process via diaminopimelate"/>
    <property type="evidence" value="ECO:0007669"/>
    <property type="project" value="UniProtKB-UniRule"/>
</dbReference>
<evidence type="ECO:0000256" key="3">
    <source>
        <dbReference type="ARBA" id="ARBA00013080"/>
    </source>
</evidence>
<name>A0A0X8JID7_9BACT</name>
<feature type="active site" description="Proton acceptor" evidence="8">
    <location>
        <position position="232"/>
    </location>
</feature>
<dbReference type="PROSITE" id="PS01326">
    <property type="entry name" value="DAP_EPIMERASE"/>
    <property type="match status" value="1"/>
</dbReference>
<feature type="binding site" evidence="8">
    <location>
        <begin position="233"/>
        <end position="234"/>
    </location>
    <ligand>
        <name>substrate</name>
    </ligand>
</feature>
<dbReference type="UniPathway" id="UPA00034">
    <property type="reaction ID" value="UER00025"/>
</dbReference>
<dbReference type="InterPro" id="IPR001653">
    <property type="entry name" value="DAP_epimerase_DapF"/>
</dbReference>
<feature type="active site" evidence="9">
    <location>
        <position position="75"/>
    </location>
</feature>
<dbReference type="PANTHER" id="PTHR31689:SF0">
    <property type="entry name" value="DIAMINOPIMELATE EPIMERASE"/>
    <property type="match status" value="1"/>
</dbReference>
<dbReference type="Proteomes" id="UP000069241">
    <property type="component" value="Chromosome"/>
</dbReference>
<comment type="subcellular location">
    <subcellularLocation>
        <location evidence="8">Cytoplasm</location>
    </subcellularLocation>
</comment>
<dbReference type="EC" id="5.1.1.7" evidence="3 8"/>
<evidence type="ECO:0000256" key="9">
    <source>
        <dbReference type="PROSITE-ProRule" id="PRU10125"/>
    </source>
</evidence>
<gene>
    <name evidence="8" type="primary">dapF</name>
    <name evidence="10" type="ORF">AXF13_04205</name>
</gene>
<feature type="binding site" evidence="8">
    <location>
        <begin position="76"/>
        <end position="77"/>
    </location>
    <ligand>
        <name>substrate</name>
    </ligand>
</feature>
<evidence type="ECO:0000256" key="1">
    <source>
        <dbReference type="ARBA" id="ARBA00005196"/>
    </source>
</evidence>
<reference evidence="11" key="1">
    <citation type="submission" date="2016-02" db="EMBL/GenBank/DDBJ databases">
        <authorList>
            <person name="Holder M.E."/>
            <person name="Ajami N.J."/>
            <person name="Petrosino J.F."/>
        </authorList>
    </citation>
    <scope>NUCLEOTIDE SEQUENCE [LARGE SCALE GENOMIC DNA]</scope>
    <source>
        <strain evidence="11">CCUG 45958</strain>
    </source>
</reference>
<evidence type="ECO:0000313" key="10">
    <source>
        <dbReference type="EMBL" id="AMD89378.1"/>
    </source>
</evidence>
<feature type="binding site" evidence="8">
    <location>
        <position position="172"/>
    </location>
    <ligand>
        <name>substrate</name>
    </ligand>
</feature>
<comment type="function">
    <text evidence="8">Catalyzes the stereoinversion of LL-2,6-diaminopimelate (L,L-DAP) to meso-diaminopimelate (meso-DAP), a precursor of L-lysine and an essential component of the bacterial peptidoglycan.</text>
</comment>
<evidence type="ECO:0000256" key="8">
    <source>
        <dbReference type="HAMAP-Rule" id="MF_00197"/>
    </source>
</evidence>
<dbReference type="KEGG" id="dfi:AXF13_04205"/>
<dbReference type="NCBIfam" id="TIGR00652">
    <property type="entry name" value="DapF"/>
    <property type="match status" value="1"/>
</dbReference>
<dbReference type="PANTHER" id="PTHR31689">
    <property type="entry name" value="DIAMINOPIMELATE EPIMERASE, CHLOROPLASTIC"/>
    <property type="match status" value="1"/>
</dbReference>
<sequence>MVAGLRFTKMQGIGNDYVYVNGFEERVDNPGELAKRISDRHFGVGSDGLVLILPSGVADLRMRMFNADGSEAEMCGNATRCVGKYARDHGIVNKDVIRLETAAGIKIIRLLFEAGEVRGATVDMGEPVLAPDLIPVVLAPALTEGEDPQRFIARPVEVGGRTYAVTAVSMGNPHAVVFMQGIDDLDLPKLGPLFEHHPIFPKRTNTEFVEVISSTKIKMRVWERGAGETLACGTGACAAAVASVLNGHTGRSLDVELKGGVLHIDWDKSDDHVYMTGGAVAVFDGVYFI</sequence>
<evidence type="ECO:0000256" key="4">
    <source>
        <dbReference type="ARBA" id="ARBA00022605"/>
    </source>
</evidence>
<evidence type="ECO:0000256" key="5">
    <source>
        <dbReference type="ARBA" id="ARBA00023154"/>
    </source>
</evidence>
<comment type="pathway">
    <text evidence="1 8">Amino-acid biosynthesis; L-lysine biosynthesis via DAP pathway; DL-2,6-diaminopimelate from LL-2,6-diaminopimelate: step 1/1.</text>
</comment>
<feature type="binding site" evidence="8">
    <location>
        <position position="205"/>
    </location>
    <ligand>
        <name>substrate</name>
    </ligand>
</feature>
<evidence type="ECO:0000256" key="6">
    <source>
        <dbReference type="ARBA" id="ARBA00023235"/>
    </source>
</evidence>
<protein>
    <recommendedName>
        <fullName evidence="3 8">Diaminopimelate epimerase</fullName>
        <shortName evidence="8">DAP epimerase</shortName>
        <ecNumber evidence="3 8">5.1.1.7</ecNumber>
    </recommendedName>
    <alternativeName>
        <fullName evidence="8">PLP-independent amino acid racemase</fullName>
    </alternativeName>
</protein>
<keyword evidence="8" id="KW-0963">Cytoplasm</keyword>
<dbReference type="HAMAP" id="MF_00197">
    <property type="entry name" value="DAP_epimerase"/>
    <property type="match status" value="1"/>
</dbReference>
<dbReference type="AlphaFoldDB" id="A0A0X8JID7"/>
<comment type="caution">
    <text evidence="8">Lacks conserved residue(s) required for the propagation of feature annotation.</text>
</comment>
<feature type="site" description="Could be important to modulate the pK values of the two catalytic cysteine residues" evidence="8">
    <location>
        <position position="174"/>
    </location>
</feature>
<evidence type="ECO:0000256" key="2">
    <source>
        <dbReference type="ARBA" id="ARBA00010219"/>
    </source>
</evidence>
<feature type="site" description="Could be important to modulate the pK values of the two catalytic cysteine residues" evidence="8">
    <location>
        <position position="223"/>
    </location>
</feature>
<dbReference type="Gene3D" id="3.10.310.10">
    <property type="entry name" value="Diaminopimelate Epimerase, Chain A, domain 1"/>
    <property type="match status" value="2"/>
</dbReference>
<feature type="binding site" evidence="8">
    <location>
        <begin position="223"/>
        <end position="224"/>
    </location>
    <ligand>
        <name>substrate</name>
    </ligand>
</feature>
<feature type="binding site" evidence="8">
    <location>
        <position position="66"/>
    </location>
    <ligand>
        <name>substrate</name>
    </ligand>
</feature>
<dbReference type="InterPro" id="IPR018510">
    <property type="entry name" value="DAP_epimerase_AS"/>
</dbReference>
<feature type="binding site" evidence="8">
    <location>
        <position position="15"/>
    </location>
    <ligand>
        <name>substrate</name>
    </ligand>
</feature>
<proteinExistence type="inferred from homology"/>
<dbReference type="Pfam" id="PF01678">
    <property type="entry name" value="DAP_epimerase"/>
    <property type="match status" value="2"/>
</dbReference>
<dbReference type="RefSeq" id="WP_062251762.1">
    <property type="nucleotide sequence ID" value="NZ_CP014229.1"/>
</dbReference>
<comment type="subunit">
    <text evidence="8">Homodimer.</text>
</comment>
<comment type="catalytic activity">
    <reaction evidence="7 8">
        <text>(2S,6S)-2,6-diaminopimelate = meso-2,6-diaminopimelate</text>
        <dbReference type="Rhea" id="RHEA:15393"/>
        <dbReference type="ChEBI" id="CHEBI:57609"/>
        <dbReference type="ChEBI" id="CHEBI:57791"/>
        <dbReference type="EC" id="5.1.1.7"/>
    </reaction>
</comment>
<keyword evidence="6 8" id="KW-0413">Isomerase</keyword>
<dbReference type="GO" id="GO:0008837">
    <property type="term" value="F:diaminopimelate epimerase activity"/>
    <property type="evidence" value="ECO:0007669"/>
    <property type="project" value="UniProtKB-UniRule"/>
</dbReference>
<dbReference type="GO" id="GO:0005829">
    <property type="term" value="C:cytosol"/>
    <property type="evidence" value="ECO:0007669"/>
    <property type="project" value="TreeGrafter"/>
</dbReference>
<evidence type="ECO:0000256" key="7">
    <source>
        <dbReference type="ARBA" id="ARBA00051712"/>
    </source>
</evidence>
<dbReference type="STRING" id="44742.AXF13_04205"/>
<organism evidence="10 11">
    <name type="scientific">Desulfovibrio fairfieldensis</name>
    <dbReference type="NCBI Taxonomy" id="44742"/>
    <lineage>
        <taxon>Bacteria</taxon>
        <taxon>Pseudomonadati</taxon>
        <taxon>Thermodesulfobacteriota</taxon>
        <taxon>Desulfovibrionia</taxon>
        <taxon>Desulfovibrionales</taxon>
        <taxon>Desulfovibrionaceae</taxon>
        <taxon>Desulfovibrio</taxon>
    </lineage>
</organism>
<dbReference type="EMBL" id="CP014229">
    <property type="protein sequence ID" value="AMD89378.1"/>
    <property type="molecule type" value="Genomic_DNA"/>
</dbReference>